<dbReference type="EMBL" id="ML976660">
    <property type="protein sequence ID" value="KAF1978424.1"/>
    <property type="molecule type" value="Genomic_DNA"/>
</dbReference>
<dbReference type="AlphaFoldDB" id="A0A6A5VM87"/>
<name>A0A6A5VM87_9PLEO</name>
<evidence type="ECO:0000256" key="1">
    <source>
        <dbReference type="SAM" id="SignalP"/>
    </source>
</evidence>
<accession>A0A6A5VM87</accession>
<reference evidence="2" key="1">
    <citation type="journal article" date="2020" name="Stud. Mycol.">
        <title>101 Dothideomycetes genomes: a test case for predicting lifestyles and emergence of pathogens.</title>
        <authorList>
            <person name="Haridas S."/>
            <person name="Albert R."/>
            <person name="Binder M."/>
            <person name="Bloem J."/>
            <person name="Labutti K."/>
            <person name="Salamov A."/>
            <person name="Andreopoulos B."/>
            <person name="Baker S."/>
            <person name="Barry K."/>
            <person name="Bills G."/>
            <person name="Bluhm B."/>
            <person name="Cannon C."/>
            <person name="Castanera R."/>
            <person name="Culley D."/>
            <person name="Daum C."/>
            <person name="Ezra D."/>
            <person name="Gonzalez J."/>
            <person name="Henrissat B."/>
            <person name="Kuo A."/>
            <person name="Liang C."/>
            <person name="Lipzen A."/>
            <person name="Lutzoni F."/>
            <person name="Magnuson J."/>
            <person name="Mondo S."/>
            <person name="Nolan M."/>
            <person name="Ohm R."/>
            <person name="Pangilinan J."/>
            <person name="Park H.-J."/>
            <person name="Ramirez L."/>
            <person name="Alfaro M."/>
            <person name="Sun H."/>
            <person name="Tritt A."/>
            <person name="Yoshinaga Y."/>
            <person name="Zwiers L.-H."/>
            <person name="Turgeon B."/>
            <person name="Goodwin S."/>
            <person name="Spatafora J."/>
            <person name="Crous P."/>
            <person name="Grigoriev I."/>
        </authorList>
    </citation>
    <scope>NUCLEOTIDE SEQUENCE</scope>
    <source>
        <strain evidence="2">CBS 107.79</strain>
    </source>
</reference>
<feature type="chain" id="PRO_5025461113" description="ShKT domain-containing protein" evidence="1">
    <location>
        <begin position="19"/>
        <end position="94"/>
    </location>
</feature>
<evidence type="ECO:0008006" key="4">
    <source>
        <dbReference type="Google" id="ProtNLM"/>
    </source>
</evidence>
<feature type="signal peptide" evidence="1">
    <location>
        <begin position="1"/>
        <end position="18"/>
    </location>
</feature>
<evidence type="ECO:0000313" key="3">
    <source>
        <dbReference type="Proteomes" id="UP000800036"/>
    </source>
</evidence>
<dbReference type="Proteomes" id="UP000800036">
    <property type="component" value="Unassembled WGS sequence"/>
</dbReference>
<organism evidence="2 3">
    <name type="scientific">Bimuria novae-zelandiae CBS 107.79</name>
    <dbReference type="NCBI Taxonomy" id="1447943"/>
    <lineage>
        <taxon>Eukaryota</taxon>
        <taxon>Fungi</taxon>
        <taxon>Dikarya</taxon>
        <taxon>Ascomycota</taxon>
        <taxon>Pezizomycotina</taxon>
        <taxon>Dothideomycetes</taxon>
        <taxon>Pleosporomycetidae</taxon>
        <taxon>Pleosporales</taxon>
        <taxon>Massarineae</taxon>
        <taxon>Didymosphaeriaceae</taxon>
        <taxon>Bimuria</taxon>
    </lineage>
</organism>
<protein>
    <recommendedName>
        <fullName evidence="4">ShKT domain-containing protein</fullName>
    </recommendedName>
</protein>
<keyword evidence="3" id="KW-1185">Reference proteome</keyword>
<proteinExistence type="predicted"/>
<dbReference type="OrthoDB" id="10418680at2759"/>
<evidence type="ECO:0000313" key="2">
    <source>
        <dbReference type="EMBL" id="KAF1978424.1"/>
    </source>
</evidence>
<sequence>MQFTIFVTVLAIAGGAVANPVCTRDEPTTVNNGTSPLGTVANDAQVLSRCDPCNDIFNECMNHWPCWFYDCNPKCVKRVCESSQDCRQGCGYHC</sequence>
<gene>
    <name evidence="2" type="ORF">BU23DRAFT_549865</name>
</gene>
<keyword evidence="1" id="KW-0732">Signal</keyword>